<dbReference type="InterPro" id="IPR032821">
    <property type="entry name" value="PKS_assoc"/>
</dbReference>
<sequence length="2204" mass="238569">MSRYSATGLGTTILSNRISHVFNLLGPSFVLDTACSSSLYCLHMACLALENYECDAAVVAGANLIQSAEQHIATMKAGVLSATSACHTFDTSADGYGRADGIGALYVKRLKDAIRDGDPIRSVVSGSAINANGRTSGISLPSADGQEKVIRKAMAKSGLDPDDISYIECHGTGTKVGDAIEVDALSRVFNRVSKEPLVIGSVKSNVGHSEAASAISSVIKSILAIERGQIPPTHGLKNINPKLKVEERNISIPTEVVPWPENQSGVRRVGINSFGYGGANAHLIIEKAPKSPNKSSQHMIVSQSAVVLPLSAATEASLEARIHDFTNFDFGDTEILDLAHTLGSRRTHFPVRGFLVADRGTAIAESFKKATLITGNSPSNGSAAPFAFVFTGQGSQWSGMCRELFSEFPIFRDAVAEMDAVLKSLPHPPRWSLKDAILGTDDPNLINLPERSQPCCTAIQVALVRLLASWDIFPDMTVGHSSGEIAAAFAAGHLSSAEAIVIAYYRGYCVSKSTQDGSMMAVGLPEEAATEEISQNGLKGQIRVACINSTEAVTISGDSSAIDKLLEVLKSKTVFARKLKTGGQAYHSHHMLAMGGEYETLLNRVLPNLDPSFQLPKAASVMSSVTGQIKSSGFTASYWRCNLEEPVRFAHAIEQINKTSEHCFIELGPHSSLELPIKQTLAKAGISGSQVKYAGAIKRNTSALETTLSCAGSLWLKGYDIDWSKVNGIQTSLKSSQVLCRVVTDLPPYKFTYEDTLWNESRASTESRQRKHPRHELLGTLMPGGNGREFIFRNVLKVNDVSWIKDHKLGDTIVFPGSGYLAMAMEAVMQTADVDRSVQPSFQFSNVNITNALALETDFSAHAELFTSLHKSVLTNAATSGEWWDFNVSTYSHGSSVTHASGSIAIHIDSAALECKYEPPSGSLESTAKRVWYEKFVKQGLNYGPTFQSIEDFQAPRMKSASFCSAKAPLLTVSGDTLSVYPVHPITLDAMVQLAIVATTNGVPKELRAQVPTRMASVIVNTSAARSGEDCQMHTQVRRTGFGSAEAGVEIVNKDGDVVAQFDQLRLSTYNSASQNDTEDTRHPVLRILWKPDVYGLGFMPSRDAESYVQKFADEANSPVSDDGLLKMGGMLDLLVHKNPRIRILEVGNDSHDLTLAVLDMLAYQGDMKRLVTYSTASFDESGRLSGGPVDLETGERCEKAAVLDKESDLILIPGVGPWIERGMDEIKKLMADDASILALSPSSLSRYVTPDDLSSLSCSVRQGQANLIVTRQAPKPDKEALQKNKFLIVEREESELGSALADALRAVEDQKVPRVMLHDLSAEHVAAGTTIFSLCELTSPLLSVISDEDMVRMKLMTDGASSIVWVTNGNIMQGDRPDFAVVSGLARALVLEQPSLNFYTFDIDEPQEHLQLTAQRLISVLNQQSRQPDLEFVQRKGVLHVSRFAADDGINTTFRNKQGLEISNLALKDAQNVRLAIEQPGQFDTVFFKQQEPSPSIAPTDLRIKVASVGLNAKDFYALAGRVDTPDATCQLECAGTIEQVGAAVTEFTVGDRVVAMAPTHFQTYQTLPQWACYKLADTESFDVCATLPLVYATAIYALQYRANIKAGESILIHSGAGGVGIAAIQLAQAAGAEVFTTVSTDEKREYLIKTFGIKPTNIFSSRDTSFLDGVLKATSGRGVDVVLNSLTGDQLHATWKCCAPFGRFVEIGKMDLTTSGRLEMDLFLNNTTFTAFDLSHLYHTENQQLHALWKQLLSQVMTLYRQGMITAFEPLKVFDIAETTQAFRYFSSRSRMGKVAINLENADSTIGVQKLKYATRFHADKSYVMIGCLGGLGRTLSRWMVSRGARKFAFLGRSGIEKTVAKNLVQDLEASGVECAVVKGDVCNAQDVDAVMNAAASQGPIGGVVQAAMGLNEAIFSVMPNNYWHTGIDPKVQGTWNLHNSLRASGHGSQLDFFLMTSSVSGSVGTATEANYCAGNHFLDMFARHLRGQGLPAVAVGLGMISEVGYLHENPEIEAMLLRKGIQAIDADELLQLIDLALSSSATMGIHHAHDDLAAAHLLTGLEAFGLKELRKKGFEGSYPALDDPRANLLASALDGEADGSGQTQDGNLPAEVAKRIEGGQTLAEAILDHIRARFGNLVLLKYEAVDVKKSLAEYGMDSMIGAEFRTWFYQNLGVDVPLLMLLGKTCTLETLRDLVITSLEA</sequence>
<dbReference type="SMART" id="SM00825">
    <property type="entry name" value="PKS_KS"/>
    <property type="match status" value="1"/>
</dbReference>
<dbReference type="Pfam" id="PF00107">
    <property type="entry name" value="ADH_zinc_N"/>
    <property type="match status" value="1"/>
</dbReference>
<dbReference type="PROSITE" id="PS52019">
    <property type="entry name" value="PKS_MFAS_DH"/>
    <property type="match status" value="1"/>
</dbReference>
<comment type="caution">
    <text evidence="12">The sequence shown here is derived from an EMBL/GenBank/DDBJ whole genome shotgun (WGS) entry which is preliminary data.</text>
</comment>
<evidence type="ECO:0000256" key="1">
    <source>
        <dbReference type="ARBA" id="ARBA00022450"/>
    </source>
</evidence>
<dbReference type="PROSITE" id="PS00606">
    <property type="entry name" value="KS3_1"/>
    <property type="match status" value="1"/>
</dbReference>
<evidence type="ECO:0000259" key="11">
    <source>
        <dbReference type="PROSITE" id="PS52019"/>
    </source>
</evidence>
<feature type="domain" description="Ketosynthase family 3 (KS3)" evidence="10">
    <location>
        <begin position="1"/>
        <end position="287"/>
    </location>
</feature>
<proteinExistence type="predicted"/>
<dbReference type="Pfam" id="PF00109">
    <property type="entry name" value="ketoacyl-synt"/>
    <property type="match status" value="1"/>
</dbReference>
<evidence type="ECO:0000313" key="13">
    <source>
        <dbReference type="Proteomes" id="UP000664521"/>
    </source>
</evidence>
<evidence type="ECO:0000256" key="8">
    <source>
        <dbReference type="PROSITE-ProRule" id="PRU01363"/>
    </source>
</evidence>
<keyword evidence="7" id="KW-0012">Acyltransferase</keyword>
<dbReference type="Gene3D" id="3.10.129.110">
    <property type="entry name" value="Polyketide synthase dehydratase"/>
    <property type="match status" value="1"/>
</dbReference>
<dbReference type="InterPro" id="IPR042104">
    <property type="entry name" value="PKS_dehydratase_sf"/>
</dbReference>
<evidence type="ECO:0000256" key="5">
    <source>
        <dbReference type="ARBA" id="ARBA00023002"/>
    </source>
</evidence>
<keyword evidence="1" id="KW-0596">Phosphopantetheine</keyword>
<dbReference type="InterPro" id="IPR036736">
    <property type="entry name" value="ACP-like_sf"/>
</dbReference>
<dbReference type="SMART" id="SM00829">
    <property type="entry name" value="PKS_ER"/>
    <property type="match status" value="1"/>
</dbReference>
<dbReference type="InterPro" id="IPR013968">
    <property type="entry name" value="PKS_KR"/>
</dbReference>
<dbReference type="SMART" id="SM00827">
    <property type="entry name" value="PKS_AT"/>
    <property type="match status" value="1"/>
</dbReference>
<dbReference type="InterPro" id="IPR013154">
    <property type="entry name" value="ADH-like_N"/>
</dbReference>
<dbReference type="GO" id="GO:0044550">
    <property type="term" value="P:secondary metabolite biosynthetic process"/>
    <property type="evidence" value="ECO:0007669"/>
    <property type="project" value="TreeGrafter"/>
</dbReference>
<feature type="region of interest" description="C-terminal hotdog fold" evidence="8">
    <location>
        <begin position="923"/>
        <end position="1076"/>
    </location>
</feature>
<evidence type="ECO:0000259" key="9">
    <source>
        <dbReference type="PROSITE" id="PS50075"/>
    </source>
</evidence>
<dbReference type="Pfam" id="PF21089">
    <property type="entry name" value="PKS_DH_N"/>
    <property type="match status" value="1"/>
</dbReference>
<dbReference type="Pfam" id="PF23114">
    <property type="entry name" value="NAD-bd_HRPKS_sdrA"/>
    <property type="match status" value="1"/>
</dbReference>
<dbReference type="CDD" id="cd05274">
    <property type="entry name" value="KR_FAS_SDR_x"/>
    <property type="match status" value="1"/>
</dbReference>
<dbReference type="InterPro" id="IPR020843">
    <property type="entry name" value="ER"/>
</dbReference>
<dbReference type="SUPFAM" id="SSF53901">
    <property type="entry name" value="Thiolase-like"/>
    <property type="match status" value="2"/>
</dbReference>
<dbReference type="SUPFAM" id="SSF51735">
    <property type="entry name" value="NAD(P)-binding Rossmann-fold domains"/>
    <property type="match status" value="2"/>
</dbReference>
<dbReference type="InterPro" id="IPR016039">
    <property type="entry name" value="Thiolase-like"/>
</dbReference>
<dbReference type="GO" id="GO:0016491">
    <property type="term" value="F:oxidoreductase activity"/>
    <property type="evidence" value="ECO:0007669"/>
    <property type="project" value="UniProtKB-KW"/>
</dbReference>
<accession>A0A8H3IUS7</accession>
<name>A0A8H3IUS7_9LECA</name>
<dbReference type="InterPro" id="IPR049551">
    <property type="entry name" value="PKS_DH_C"/>
</dbReference>
<dbReference type="InterPro" id="IPR020841">
    <property type="entry name" value="PKS_Beta-ketoAc_synthase_dom"/>
</dbReference>
<dbReference type="Pfam" id="PF14765">
    <property type="entry name" value="PS-DH"/>
    <property type="match status" value="1"/>
</dbReference>
<dbReference type="SMART" id="SM00826">
    <property type="entry name" value="PKS_DH"/>
    <property type="match status" value="1"/>
</dbReference>
<dbReference type="CDD" id="cd00833">
    <property type="entry name" value="PKS"/>
    <property type="match status" value="1"/>
</dbReference>
<evidence type="ECO:0008006" key="14">
    <source>
        <dbReference type="Google" id="ProtNLM"/>
    </source>
</evidence>
<dbReference type="InterPro" id="IPR050091">
    <property type="entry name" value="PKS_NRPS_Biosynth_Enz"/>
</dbReference>
<dbReference type="SUPFAM" id="SSF47336">
    <property type="entry name" value="ACP-like"/>
    <property type="match status" value="1"/>
</dbReference>
<dbReference type="PROSITE" id="PS50075">
    <property type="entry name" value="CARRIER"/>
    <property type="match status" value="1"/>
</dbReference>
<dbReference type="FunFam" id="3.40.50.720:FF:000209">
    <property type="entry name" value="Polyketide synthase Pks12"/>
    <property type="match status" value="1"/>
</dbReference>
<dbReference type="CDD" id="cd05195">
    <property type="entry name" value="enoyl_red"/>
    <property type="match status" value="1"/>
</dbReference>
<organism evidence="12 13">
    <name type="scientific">Heterodermia speciosa</name>
    <dbReference type="NCBI Taxonomy" id="116794"/>
    <lineage>
        <taxon>Eukaryota</taxon>
        <taxon>Fungi</taxon>
        <taxon>Dikarya</taxon>
        <taxon>Ascomycota</taxon>
        <taxon>Pezizomycotina</taxon>
        <taxon>Lecanoromycetes</taxon>
        <taxon>OSLEUM clade</taxon>
        <taxon>Lecanoromycetidae</taxon>
        <taxon>Caliciales</taxon>
        <taxon>Physciaceae</taxon>
        <taxon>Heterodermia</taxon>
    </lineage>
</organism>
<protein>
    <recommendedName>
        <fullName evidence="14">Polyketide synthase</fullName>
    </recommendedName>
</protein>
<dbReference type="PANTHER" id="PTHR43775:SF50">
    <property type="entry name" value="HIGHLY REDUCING POLYKETIDE SYNTHASE SRDA"/>
    <property type="match status" value="1"/>
</dbReference>
<dbReference type="Pfam" id="PF08659">
    <property type="entry name" value="KR"/>
    <property type="match status" value="1"/>
</dbReference>
<dbReference type="InterPro" id="IPR009081">
    <property type="entry name" value="PP-bd_ACP"/>
</dbReference>
<dbReference type="InterPro" id="IPR016036">
    <property type="entry name" value="Malonyl_transacylase_ACP-bd"/>
</dbReference>
<dbReference type="Pfam" id="PF16197">
    <property type="entry name" value="KAsynt_C_assoc"/>
    <property type="match status" value="1"/>
</dbReference>
<feature type="region of interest" description="N-terminal hotdog fold" evidence="8">
    <location>
        <begin position="775"/>
        <end position="911"/>
    </location>
</feature>
<keyword evidence="3" id="KW-0808">Transferase</keyword>
<dbReference type="Proteomes" id="UP000664521">
    <property type="component" value="Unassembled WGS sequence"/>
</dbReference>
<dbReference type="InterPro" id="IPR018201">
    <property type="entry name" value="Ketoacyl_synth_AS"/>
</dbReference>
<dbReference type="PROSITE" id="PS52004">
    <property type="entry name" value="KS3_2"/>
    <property type="match status" value="1"/>
</dbReference>
<keyword evidence="4" id="KW-0521">NADP</keyword>
<feature type="active site" description="Proton donor; for dehydratase activity" evidence="8">
    <location>
        <position position="989"/>
    </location>
</feature>
<dbReference type="InterPro" id="IPR001227">
    <property type="entry name" value="Ac_transferase_dom_sf"/>
</dbReference>
<dbReference type="Gene3D" id="3.40.366.10">
    <property type="entry name" value="Malonyl-Coenzyme A Acyl Carrier Protein, domain 2"/>
    <property type="match status" value="1"/>
</dbReference>
<dbReference type="EMBL" id="CAJPDS010000075">
    <property type="protein sequence ID" value="CAF9934450.1"/>
    <property type="molecule type" value="Genomic_DNA"/>
</dbReference>
<dbReference type="Gene3D" id="3.40.47.10">
    <property type="match status" value="1"/>
</dbReference>
<keyword evidence="2" id="KW-0597">Phosphoprotein</keyword>
<dbReference type="Pfam" id="PF08240">
    <property type="entry name" value="ADH_N"/>
    <property type="match status" value="1"/>
</dbReference>
<dbReference type="PANTHER" id="PTHR43775">
    <property type="entry name" value="FATTY ACID SYNTHASE"/>
    <property type="match status" value="1"/>
</dbReference>
<dbReference type="InterPro" id="IPR014043">
    <property type="entry name" value="Acyl_transferase_dom"/>
</dbReference>
<dbReference type="InterPro" id="IPR049552">
    <property type="entry name" value="PKS_DH_N"/>
</dbReference>
<evidence type="ECO:0000256" key="4">
    <source>
        <dbReference type="ARBA" id="ARBA00022857"/>
    </source>
</evidence>
<evidence type="ECO:0000256" key="6">
    <source>
        <dbReference type="ARBA" id="ARBA00023268"/>
    </source>
</evidence>
<dbReference type="InterPro" id="IPR056501">
    <property type="entry name" value="NAD-bd_HRPKS_sdrA"/>
</dbReference>
<dbReference type="Pfam" id="PF02801">
    <property type="entry name" value="Ketoacyl-synt_C"/>
    <property type="match status" value="1"/>
</dbReference>
<feature type="domain" description="Carrier" evidence="9">
    <location>
        <begin position="2124"/>
        <end position="2202"/>
    </location>
</feature>
<dbReference type="InterPro" id="IPR036291">
    <property type="entry name" value="NAD(P)-bd_dom_sf"/>
</dbReference>
<reference evidence="12" key="1">
    <citation type="submission" date="2021-03" db="EMBL/GenBank/DDBJ databases">
        <authorList>
            <person name="Tagirdzhanova G."/>
        </authorList>
    </citation>
    <scope>NUCLEOTIDE SEQUENCE</scope>
</reference>
<dbReference type="InterPro" id="IPR049900">
    <property type="entry name" value="PKS_mFAS_DH"/>
</dbReference>
<evidence type="ECO:0000259" key="10">
    <source>
        <dbReference type="PROSITE" id="PS52004"/>
    </source>
</evidence>
<dbReference type="InterPro" id="IPR014030">
    <property type="entry name" value="Ketoacyl_synth_N"/>
</dbReference>
<dbReference type="InterPro" id="IPR016035">
    <property type="entry name" value="Acyl_Trfase/lysoPLipase"/>
</dbReference>
<dbReference type="InterPro" id="IPR014031">
    <property type="entry name" value="Ketoacyl_synth_C"/>
</dbReference>
<dbReference type="InterPro" id="IPR011032">
    <property type="entry name" value="GroES-like_sf"/>
</dbReference>
<evidence type="ECO:0000313" key="12">
    <source>
        <dbReference type="EMBL" id="CAF9934450.1"/>
    </source>
</evidence>
<feature type="active site" description="Proton acceptor; for dehydratase activity" evidence="8">
    <location>
        <position position="807"/>
    </location>
</feature>
<evidence type="ECO:0000256" key="2">
    <source>
        <dbReference type="ARBA" id="ARBA00022553"/>
    </source>
</evidence>
<evidence type="ECO:0000256" key="7">
    <source>
        <dbReference type="ARBA" id="ARBA00023315"/>
    </source>
</evidence>
<dbReference type="Gene3D" id="3.40.50.720">
    <property type="entry name" value="NAD(P)-binding Rossmann-like Domain"/>
    <property type="match status" value="3"/>
</dbReference>
<dbReference type="Pfam" id="PF00698">
    <property type="entry name" value="Acyl_transf_1"/>
    <property type="match status" value="1"/>
</dbReference>
<dbReference type="InterPro" id="IPR013149">
    <property type="entry name" value="ADH-like_C"/>
</dbReference>
<dbReference type="InterPro" id="IPR020807">
    <property type="entry name" value="PKS_DH"/>
</dbReference>
<dbReference type="GO" id="GO:1901336">
    <property type="term" value="P:lactone biosynthetic process"/>
    <property type="evidence" value="ECO:0007669"/>
    <property type="project" value="UniProtKB-ARBA"/>
</dbReference>
<dbReference type="OrthoDB" id="329835at2759"/>
<dbReference type="GO" id="GO:0004312">
    <property type="term" value="F:fatty acid synthase activity"/>
    <property type="evidence" value="ECO:0007669"/>
    <property type="project" value="TreeGrafter"/>
</dbReference>
<dbReference type="SUPFAM" id="SSF55048">
    <property type="entry name" value="Probable ACP-binding domain of malonyl-CoA ACP transacylase"/>
    <property type="match status" value="1"/>
</dbReference>
<dbReference type="SUPFAM" id="SSF52151">
    <property type="entry name" value="FabD/lysophospholipase-like"/>
    <property type="match status" value="1"/>
</dbReference>
<dbReference type="InterPro" id="IPR057326">
    <property type="entry name" value="KR_dom"/>
</dbReference>
<keyword evidence="13" id="KW-1185">Reference proteome</keyword>
<dbReference type="Gene3D" id="3.90.180.10">
    <property type="entry name" value="Medium-chain alcohol dehydrogenases, catalytic domain"/>
    <property type="match status" value="1"/>
</dbReference>
<dbReference type="SMART" id="SM00822">
    <property type="entry name" value="PKS_KR"/>
    <property type="match status" value="1"/>
</dbReference>
<dbReference type="SUPFAM" id="SSF50129">
    <property type="entry name" value="GroES-like"/>
    <property type="match status" value="1"/>
</dbReference>
<evidence type="ECO:0000256" key="3">
    <source>
        <dbReference type="ARBA" id="ARBA00022679"/>
    </source>
</evidence>
<feature type="domain" description="PKS/mFAS DH" evidence="11">
    <location>
        <begin position="775"/>
        <end position="1076"/>
    </location>
</feature>
<gene>
    <name evidence="12" type="ORF">HETSPECPRED_009224</name>
</gene>
<dbReference type="GO" id="GO:0004315">
    <property type="term" value="F:3-oxoacyl-[acyl-carrier-protein] synthase activity"/>
    <property type="evidence" value="ECO:0007669"/>
    <property type="project" value="InterPro"/>
</dbReference>
<keyword evidence="6" id="KW-0511">Multifunctional enzyme</keyword>
<keyword evidence="5" id="KW-0560">Oxidoreductase</keyword>
<dbReference type="GO" id="GO:0006633">
    <property type="term" value="P:fatty acid biosynthetic process"/>
    <property type="evidence" value="ECO:0007669"/>
    <property type="project" value="InterPro"/>
</dbReference>